<dbReference type="AlphaFoldDB" id="A0A443QSY4"/>
<keyword evidence="2" id="KW-1185">Reference proteome</keyword>
<dbReference type="SMART" id="SM00028">
    <property type="entry name" value="TPR"/>
    <property type="match status" value="7"/>
</dbReference>
<dbReference type="InterPro" id="IPR019734">
    <property type="entry name" value="TPR_rpt"/>
</dbReference>
<dbReference type="OrthoDB" id="6494576at2759"/>
<dbReference type="InterPro" id="IPR028796">
    <property type="entry name" value="BBS8"/>
</dbReference>
<dbReference type="EMBL" id="NCKU01004332">
    <property type="protein sequence ID" value="RWS06118.1"/>
    <property type="molecule type" value="Genomic_DNA"/>
</dbReference>
<dbReference type="GO" id="GO:1905515">
    <property type="term" value="P:non-motile cilium assembly"/>
    <property type="evidence" value="ECO:0007669"/>
    <property type="project" value="InterPro"/>
</dbReference>
<organism evidence="1 2">
    <name type="scientific">Dinothrombium tinctorium</name>
    <dbReference type="NCBI Taxonomy" id="1965070"/>
    <lineage>
        <taxon>Eukaryota</taxon>
        <taxon>Metazoa</taxon>
        <taxon>Ecdysozoa</taxon>
        <taxon>Arthropoda</taxon>
        <taxon>Chelicerata</taxon>
        <taxon>Arachnida</taxon>
        <taxon>Acari</taxon>
        <taxon>Acariformes</taxon>
        <taxon>Trombidiformes</taxon>
        <taxon>Prostigmata</taxon>
        <taxon>Anystina</taxon>
        <taxon>Parasitengona</taxon>
        <taxon>Trombidioidea</taxon>
        <taxon>Trombidiidae</taxon>
        <taxon>Dinothrombium</taxon>
    </lineage>
</organism>
<dbReference type="GO" id="GO:0097730">
    <property type="term" value="C:non-motile cilium"/>
    <property type="evidence" value="ECO:0007669"/>
    <property type="project" value="TreeGrafter"/>
</dbReference>
<reference evidence="1 2" key="1">
    <citation type="journal article" date="2018" name="Gigascience">
        <title>Genomes of trombidid mites reveal novel predicted allergens and laterally-transferred genes associated with secondary metabolism.</title>
        <authorList>
            <person name="Dong X."/>
            <person name="Chaisiri K."/>
            <person name="Xia D."/>
            <person name="Armstrong S.D."/>
            <person name="Fang Y."/>
            <person name="Donnelly M.J."/>
            <person name="Kadowaki T."/>
            <person name="McGarry J.W."/>
            <person name="Darby A.C."/>
            <person name="Makepeace B.L."/>
        </authorList>
    </citation>
    <scope>NUCLEOTIDE SEQUENCE [LARGE SCALE GENOMIC DNA]</scope>
    <source>
        <strain evidence="1">UoL-WK</strain>
    </source>
</reference>
<gene>
    <name evidence="1" type="ORF">B4U79_05716</name>
</gene>
<dbReference type="GO" id="GO:0034464">
    <property type="term" value="C:BBSome"/>
    <property type="evidence" value="ECO:0007669"/>
    <property type="project" value="InterPro"/>
</dbReference>
<name>A0A443QSY4_9ACAR</name>
<dbReference type="Proteomes" id="UP000285301">
    <property type="component" value="Unassembled WGS sequence"/>
</dbReference>
<dbReference type="PANTHER" id="PTHR44177:SF1">
    <property type="entry name" value="TETRATRICOPEPTIDE REPEAT PROTEIN 8"/>
    <property type="match status" value="1"/>
</dbReference>
<dbReference type="InterPro" id="IPR011990">
    <property type="entry name" value="TPR-like_helical_dom_sf"/>
</dbReference>
<dbReference type="CDD" id="cd21341">
    <property type="entry name" value="TTC8_N"/>
    <property type="match status" value="1"/>
</dbReference>
<accession>A0A443QSY4</accession>
<evidence type="ECO:0000313" key="1">
    <source>
        <dbReference type="EMBL" id="RWS06118.1"/>
    </source>
</evidence>
<protein>
    <submittedName>
        <fullName evidence="1">Tetratricopeptide repeat protein 8-like protein</fullName>
    </submittedName>
</protein>
<proteinExistence type="predicted"/>
<evidence type="ECO:0000313" key="2">
    <source>
        <dbReference type="Proteomes" id="UP000285301"/>
    </source>
</evidence>
<dbReference type="GO" id="GO:0036064">
    <property type="term" value="C:ciliary basal body"/>
    <property type="evidence" value="ECO:0007669"/>
    <property type="project" value="TreeGrafter"/>
</dbReference>
<sequence>MDPLFKALSLFRRRRYEACANVCSEYLEKNPYDQAFWTLKMRCLSQQVYVDDLEADEEGIAELLMDENTIAQVARPGTSLKTAAVIAAKTPGTSLSIRPVMQTGRPITGMLRPGTHGRPGTMEHALKTPRTAKTARPMTSSSGRFVRLGTASMLSQRDGPFINVARLNIRKYATICGVSKPLFEYILFVENDVRHALDLAAESTQFHQFKDWWWKLSLGKCYYKIGMLRDAENQIRSALKHNECTVDAFLWLGKVYIRMDQPLAALEVYRNGLDKFPGETFLMTYAARIHEALAEMDESIKLYKDVLRHDAINVEAIACIAMNHFYNDQPEIALRYYRRILQMGTCNAELYNNIGLCCYYSQQFDMTITCFERALMYSDSDETTADIWYNLAHIVLGAGDRQLAILCNRLALVSNNEHPEAYNNLGVIEMSKQNLTTSNIQQTKSFFQAAGANGKHLYEPHYNLALIGEKSGHYDFCYQNIKKALELYPTHYSANELFNRIKKLYESV</sequence>
<dbReference type="SUPFAM" id="SSF48452">
    <property type="entry name" value="TPR-like"/>
    <property type="match status" value="2"/>
</dbReference>
<dbReference type="STRING" id="1965070.A0A443QSY4"/>
<dbReference type="Gene3D" id="1.25.40.10">
    <property type="entry name" value="Tetratricopeptide repeat domain"/>
    <property type="match status" value="2"/>
</dbReference>
<comment type="caution">
    <text evidence="1">The sequence shown here is derived from an EMBL/GenBank/DDBJ whole genome shotgun (WGS) entry which is preliminary data.</text>
</comment>
<dbReference type="PANTHER" id="PTHR44177">
    <property type="entry name" value="TETRATRICOPEPTIDE REPEAT PROTEIN 8"/>
    <property type="match status" value="1"/>
</dbReference>